<dbReference type="GO" id="GO:0072487">
    <property type="term" value="C:MSL complex"/>
    <property type="evidence" value="ECO:0007669"/>
    <property type="project" value="TreeGrafter"/>
</dbReference>
<dbReference type="PANTHER" id="PTHR10880:SF15">
    <property type="entry name" value="MSL COMPLEX SUBUNIT 3"/>
    <property type="match status" value="1"/>
</dbReference>
<feature type="region of interest" description="Disordered" evidence="7">
    <location>
        <begin position="111"/>
        <end position="144"/>
    </location>
</feature>
<evidence type="ECO:0000256" key="7">
    <source>
        <dbReference type="SAM" id="MobiDB-lite"/>
    </source>
</evidence>
<dbReference type="AlphaFoldDB" id="A0AAV4VEF6"/>
<evidence type="ECO:0000313" key="10">
    <source>
        <dbReference type="Proteomes" id="UP001054945"/>
    </source>
</evidence>
<dbReference type="PROSITE" id="PS51640">
    <property type="entry name" value="MRG"/>
    <property type="match status" value="1"/>
</dbReference>
<evidence type="ECO:0000256" key="3">
    <source>
        <dbReference type="ARBA" id="ARBA00023015"/>
    </source>
</evidence>
<dbReference type="InterPro" id="IPR038217">
    <property type="entry name" value="MRG_C_sf"/>
</dbReference>
<evidence type="ECO:0000256" key="2">
    <source>
        <dbReference type="ARBA" id="ARBA00022853"/>
    </source>
</evidence>
<dbReference type="SUPFAM" id="SSF54160">
    <property type="entry name" value="Chromo domain-like"/>
    <property type="match status" value="1"/>
</dbReference>
<dbReference type="GO" id="GO:0035267">
    <property type="term" value="C:NuA4 histone acetyltransferase complex"/>
    <property type="evidence" value="ECO:0007669"/>
    <property type="project" value="TreeGrafter"/>
</dbReference>
<evidence type="ECO:0000256" key="5">
    <source>
        <dbReference type="ARBA" id="ARBA00023242"/>
    </source>
</evidence>
<dbReference type="EMBL" id="BPLR01014423">
    <property type="protein sequence ID" value="GIY68692.1"/>
    <property type="molecule type" value="Genomic_DNA"/>
</dbReference>
<dbReference type="GO" id="GO:0006355">
    <property type="term" value="P:regulation of DNA-templated transcription"/>
    <property type="evidence" value="ECO:0007669"/>
    <property type="project" value="InterPro"/>
</dbReference>
<dbReference type="SMART" id="SM00298">
    <property type="entry name" value="CHROMO"/>
    <property type="match status" value="1"/>
</dbReference>
<evidence type="ECO:0000259" key="8">
    <source>
        <dbReference type="SMART" id="SM00298"/>
    </source>
</evidence>
<dbReference type="InterPro" id="IPR016197">
    <property type="entry name" value="Chromo-like_dom_sf"/>
</dbReference>
<keyword evidence="10" id="KW-1185">Reference proteome</keyword>
<dbReference type="Pfam" id="PF05712">
    <property type="entry name" value="MRG"/>
    <property type="match status" value="1"/>
</dbReference>
<reference evidence="9 10" key="1">
    <citation type="submission" date="2021-06" db="EMBL/GenBank/DDBJ databases">
        <title>Caerostris extrusa draft genome.</title>
        <authorList>
            <person name="Kono N."/>
            <person name="Arakawa K."/>
        </authorList>
    </citation>
    <scope>NUCLEOTIDE SEQUENCE [LARGE SCALE GENOMIC DNA]</scope>
</reference>
<dbReference type="InterPro" id="IPR008676">
    <property type="entry name" value="MRG"/>
</dbReference>
<evidence type="ECO:0000313" key="9">
    <source>
        <dbReference type="EMBL" id="GIY68692.1"/>
    </source>
</evidence>
<sequence>MGVATRGVKFKFTEGEKVLCYEPDPTKLKYYTNQKYWILLLVEMKGRKVPEYLIHFYGWNSSWDRCVREEFILPYTDENIDLQYKLASEAALAIKGKRKSKLPPLLKDSLVKKQRSESNNDKPESPESSQSESDSESSEDESEKQVILNIPEILKKQLEKDWRSITKKNKLVKVPCNPNVITILETFVKNLVTKLLLTSPQTKDTKCGALPEDVRSRMNLVKEVADGIRIYFDFTLPDLLLYQQEKVQFCANTPCPVSNRSEHCLFSYLKKNLLYKTSMHDSLTLPDSAIKHEGSDYVETTVLMFY</sequence>
<dbReference type="GO" id="GO:0005634">
    <property type="term" value="C:nucleus"/>
    <property type="evidence" value="ECO:0007669"/>
    <property type="project" value="UniProtKB-SubCell"/>
</dbReference>
<dbReference type="Pfam" id="PF22732">
    <property type="entry name" value="MSL3_chromo-like"/>
    <property type="match status" value="1"/>
</dbReference>
<comment type="subcellular location">
    <subcellularLocation>
        <location evidence="1">Nucleus</location>
    </subcellularLocation>
</comment>
<dbReference type="Gene3D" id="1.10.274.30">
    <property type="entry name" value="MRG domain"/>
    <property type="match status" value="1"/>
</dbReference>
<keyword evidence="5" id="KW-0539">Nucleus</keyword>
<evidence type="ECO:0000256" key="6">
    <source>
        <dbReference type="ARBA" id="ARBA00069454"/>
    </source>
</evidence>
<dbReference type="InterPro" id="IPR000953">
    <property type="entry name" value="Chromo/chromo_shadow_dom"/>
</dbReference>
<dbReference type="GO" id="GO:0006325">
    <property type="term" value="P:chromatin organization"/>
    <property type="evidence" value="ECO:0007669"/>
    <property type="project" value="UniProtKB-KW"/>
</dbReference>
<feature type="compositionally biased region" description="Basic and acidic residues" evidence="7">
    <location>
        <begin position="111"/>
        <end position="125"/>
    </location>
</feature>
<protein>
    <recommendedName>
        <fullName evidence="6">Protein male-specific lethal-3</fullName>
    </recommendedName>
</protein>
<feature type="compositionally biased region" description="Acidic residues" evidence="7">
    <location>
        <begin position="133"/>
        <end position="142"/>
    </location>
</feature>
<dbReference type="FunFam" id="2.30.30.140:FF:000042">
    <property type="entry name" value="male-specific lethal 3 homolog"/>
    <property type="match status" value="1"/>
</dbReference>
<dbReference type="InterPro" id="IPR026541">
    <property type="entry name" value="MRG_dom"/>
</dbReference>
<accession>A0AAV4VEF6</accession>
<evidence type="ECO:0000256" key="1">
    <source>
        <dbReference type="ARBA" id="ARBA00004123"/>
    </source>
</evidence>
<comment type="caution">
    <text evidence="9">The sequence shown here is derived from an EMBL/GenBank/DDBJ whole genome shotgun (WGS) entry which is preliminary data.</text>
</comment>
<organism evidence="9 10">
    <name type="scientific">Caerostris extrusa</name>
    <name type="common">Bark spider</name>
    <name type="synonym">Caerostris bankana</name>
    <dbReference type="NCBI Taxonomy" id="172846"/>
    <lineage>
        <taxon>Eukaryota</taxon>
        <taxon>Metazoa</taxon>
        <taxon>Ecdysozoa</taxon>
        <taxon>Arthropoda</taxon>
        <taxon>Chelicerata</taxon>
        <taxon>Arachnida</taxon>
        <taxon>Araneae</taxon>
        <taxon>Araneomorphae</taxon>
        <taxon>Entelegynae</taxon>
        <taxon>Araneoidea</taxon>
        <taxon>Araneidae</taxon>
        <taxon>Caerostris</taxon>
    </lineage>
</organism>
<gene>
    <name evidence="9" type="primary">Msl3</name>
    <name evidence="9" type="ORF">CEXT_486661</name>
</gene>
<dbReference type="Gene3D" id="2.30.30.140">
    <property type="match status" value="1"/>
</dbReference>
<keyword evidence="4" id="KW-0804">Transcription</keyword>
<dbReference type="Proteomes" id="UP001054945">
    <property type="component" value="Unassembled WGS sequence"/>
</dbReference>
<feature type="domain" description="Chromo" evidence="8">
    <location>
        <begin position="11"/>
        <end position="88"/>
    </location>
</feature>
<proteinExistence type="predicted"/>
<dbReference type="PANTHER" id="PTHR10880">
    <property type="entry name" value="MORTALITY FACTOR 4-LIKE PROTEIN"/>
    <property type="match status" value="1"/>
</dbReference>
<name>A0AAV4VEF6_CAEEX</name>
<dbReference type="InterPro" id="IPR053820">
    <property type="entry name" value="MSL3_chromo-like"/>
</dbReference>
<evidence type="ECO:0000256" key="4">
    <source>
        <dbReference type="ARBA" id="ARBA00023163"/>
    </source>
</evidence>
<keyword evidence="3" id="KW-0805">Transcription regulation</keyword>
<keyword evidence="2" id="KW-0156">Chromatin regulator</keyword>